<dbReference type="PANTHER" id="PTHR11070:SF3">
    <property type="entry name" value="DNA 3'-5' HELICASE"/>
    <property type="match status" value="1"/>
</dbReference>
<dbReference type="PANTHER" id="PTHR11070">
    <property type="entry name" value="UVRD / RECB / PCRA DNA HELICASE FAMILY MEMBER"/>
    <property type="match status" value="1"/>
</dbReference>
<dbReference type="EMBL" id="JACHXN010000012">
    <property type="protein sequence ID" value="MBB3147510.1"/>
    <property type="molecule type" value="Genomic_DNA"/>
</dbReference>
<accession>A0A839UF88</accession>
<dbReference type="GO" id="GO:0000725">
    <property type="term" value="P:recombinational repair"/>
    <property type="evidence" value="ECO:0007669"/>
    <property type="project" value="TreeGrafter"/>
</dbReference>
<dbReference type="GO" id="GO:0016787">
    <property type="term" value="F:hydrolase activity"/>
    <property type="evidence" value="ECO:0007669"/>
    <property type="project" value="UniProtKB-KW"/>
</dbReference>
<comment type="caution">
    <text evidence="1">The sequence shown here is derived from an EMBL/GenBank/DDBJ whole genome shotgun (WGS) entry which is preliminary data.</text>
</comment>
<name>A0A839UF88_9HYPH</name>
<dbReference type="AlphaFoldDB" id="A0A839UF88"/>
<keyword evidence="2" id="KW-1185">Reference proteome</keyword>
<dbReference type="SUPFAM" id="SSF52540">
    <property type="entry name" value="P-loop containing nucleoside triphosphate hydrolases"/>
    <property type="match status" value="1"/>
</dbReference>
<proteinExistence type="predicted"/>
<keyword evidence="1" id="KW-0547">Nucleotide-binding</keyword>
<keyword evidence="1" id="KW-0347">Helicase</keyword>
<dbReference type="GO" id="GO:0043138">
    <property type="term" value="F:3'-5' DNA helicase activity"/>
    <property type="evidence" value="ECO:0007669"/>
    <property type="project" value="TreeGrafter"/>
</dbReference>
<dbReference type="InterPro" id="IPR027417">
    <property type="entry name" value="P-loop_NTPase"/>
</dbReference>
<keyword evidence="1" id="KW-0067">ATP-binding</keyword>
<dbReference type="RefSeq" id="WP_183663664.1">
    <property type="nucleotide sequence ID" value="NZ_JACHXN010000012.1"/>
</dbReference>
<dbReference type="Pfam" id="PF13245">
    <property type="entry name" value="AAA_19"/>
    <property type="match status" value="1"/>
</dbReference>
<evidence type="ECO:0000313" key="1">
    <source>
        <dbReference type="EMBL" id="MBB3147510.1"/>
    </source>
</evidence>
<dbReference type="GO" id="GO:0005524">
    <property type="term" value="F:ATP binding"/>
    <property type="evidence" value="ECO:0007669"/>
    <property type="project" value="InterPro"/>
</dbReference>
<protein>
    <submittedName>
        <fullName evidence="1">DNA helicase-2/ATP-dependent DNA helicase PcrA</fullName>
        <ecNumber evidence="1">3.6.4.12</ecNumber>
    </submittedName>
</protein>
<evidence type="ECO:0000313" key="2">
    <source>
        <dbReference type="Proteomes" id="UP000554520"/>
    </source>
</evidence>
<dbReference type="Proteomes" id="UP000554520">
    <property type="component" value="Unassembled WGS sequence"/>
</dbReference>
<dbReference type="GO" id="GO:0005829">
    <property type="term" value="C:cytosol"/>
    <property type="evidence" value="ECO:0007669"/>
    <property type="project" value="TreeGrafter"/>
</dbReference>
<organism evidence="1 2">
    <name type="scientific">Phyllobacterium trifolii</name>
    <dbReference type="NCBI Taxonomy" id="300193"/>
    <lineage>
        <taxon>Bacteria</taxon>
        <taxon>Pseudomonadati</taxon>
        <taxon>Pseudomonadota</taxon>
        <taxon>Alphaproteobacteria</taxon>
        <taxon>Hyphomicrobiales</taxon>
        <taxon>Phyllobacteriaceae</taxon>
        <taxon>Phyllobacterium</taxon>
    </lineage>
</organism>
<dbReference type="GO" id="GO:0003677">
    <property type="term" value="F:DNA binding"/>
    <property type="evidence" value="ECO:0007669"/>
    <property type="project" value="InterPro"/>
</dbReference>
<dbReference type="Gene3D" id="3.40.50.300">
    <property type="entry name" value="P-loop containing nucleotide triphosphate hydrolases"/>
    <property type="match status" value="2"/>
</dbReference>
<dbReference type="InterPro" id="IPR000212">
    <property type="entry name" value="DNA_helicase_UvrD/REP"/>
</dbReference>
<dbReference type="EC" id="3.6.4.12" evidence="1"/>
<sequence length="570" mass="63512">MTSADEQLAECIKTRTSFLLDAGAGAGKTYSLVKVLQLILRQHSAELRAKGQKVACITFTNVAKNEIASRVNLDPLISVTTIHDFLWSLIASHQKELRAAVLVFNDGLKPESSRKVEAAELAAALIGKRIVYADLGTNLRKGRLFHDDLLDVARIMFKEHPRLAQIAVAKYPFIFIDEYQDTSRPVIDIVLDTILPTAKDKVIVGLFGDKMQNIFSGSSHPGIGEIPAELRARLHPVVKPDNRRCPIAVINLLNHVRDDIKQVPAADNAQGEAIYIGAPPEGGLDAAEALLKERGWTLNAEETKQLLLTHKLIARKGGYFELVSIYGDRGGFFREDLLGGEDKTIAFFIDKVESLVAAWEAGRHGQAISILKLSNFRLGSIADKARVRKLLEGLVQIRRTGTVRDVLLFLREAQLFDLLEDLATRLDGPLPVPDQDAVDAKYRAADEKFYAALLELPYTQVIGFVDFFLDHTPFATKHGVKGAEFPDVIVVLDDAGSNWTQYSFDKYLTDFDLEKNPRRWAKTRNLFYVSCSRPKRRLAVIDLNPPSDAKTEKMKTWFGPDNVIMVRSAN</sequence>
<keyword evidence="1" id="KW-0378">Hydrolase</keyword>
<gene>
    <name evidence="1" type="ORF">FHS21_003930</name>
</gene>
<reference evidence="1 2" key="1">
    <citation type="submission" date="2020-08" db="EMBL/GenBank/DDBJ databases">
        <title>Genomic Encyclopedia of Type Strains, Phase III (KMG-III): the genomes of soil and plant-associated and newly described type strains.</title>
        <authorList>
            <person name="Whitman W."/>
        </authorList>
    </citation>
    <scope>NUCLEOTIDE SEQUENCE [LARGE SCALE GENOMIC DNA]</scope>
    <source>
        <strain evidence="1 2">CECT 7015</strain>
    </source>
</reference>